<dbReference type="Gene3D" id="3.40.50.720">
    <property type="entry name" value="NAD(P)-binding Rossmann-like Domain"/>
    <property type="match status" value="2"/>
</dbReference>
<dbReference type="PRINTS" id="PR00080">
    <property type="entry name" value="SDRFAMILY"/>
</dbReference>
<dbReference type="EMBL" id="JALJOR010000002">
    <property type="protein sequence ID" value="KAK9823638.1"/>
    <property type="molecule type" value="Genomic_DNA"/>
</dbReference>
<protein>
    <submittedName>
        <fullName evidence="3">Uncharacterized protein</fullName>
    </submittedName>
</protein>
<dbReference type="PROSITE" id="PS00061">
    <property type="entry name" value="ADH_SHORT"/>
    <property type="match status" value="1"/>
</dbReference>
<dbReference type="AlphaFoldDB" id="A0AAW1QQ66"/>
<accession>A0AAW1QQ66</accession>
<comment type="similarity">
    <text evidence="1">Belongs to the short-chain dehydrogenases/reductases (SDR) family.</text>
</comment>
<dbReference type="PANTHER" id="PTHR48107:SF16">
    <property type="entry name" value="NADPH-DEPENDENT ALDEHYDE REDUCTASE 1, CHLOROPLASTIC"/>
    <property type="match status" value="1"/>
</dbReference>
<evidence type="ECO:0000313" key="3">
    <source>
        <dbReference type="EMBL" id="KAK9823638.1"/>
    </source>
</evidence>
<dbReference type="FunFam" id="3.40.50.720:FF:000084">
    <property type="entry name" value="Short-chain dehydrogenase reductase"/>
    <property type="match status" value="1"/>
</dbReference>
<gene>
    <name evidence="3" type="ORF">WJX72_004383</name>
</gene>
<keyword evidence="4" id="KW-1185">Reference proteome</keyword>
<dbReference type="InterPro" id="IPR002347">
    <property type="entry name" value="SDR_fam"/>
</dbReference>
<dbReference type="PRINTS" id="PR00081">
    <property type="entry name" value="GDHRDH"/>
</dbReference>
<evidence type="ECO:0000256" key="1">
    <source>
        <dbReference type="ARBA" id="ARBA00006484"/>
    </source>
</evidence>
<dbReference type="InterPro" id="IPR036291">
    <property type="entry name" value="NAD(P)-bd_dom_sf"/>
</dbReference>
<comment type="caution">
    <text evidence="3">The sequence shown here is derived from an EMBL/GenBank/DDBJ whole genome shotgun (WGS) entry which is preliminary data.</text>
</comment>
<organism evidence="3 4">
    <name type="scientific">[Myrmecia] bisecta</name>
    <dbReference type="NCBI Taxonomy" id="41462"/>
    <lineage>
        <taxon>Eukaryota</taxon>
        <taxon>Viridiplantae</taxon>
        <taxon>Chlorophyta</taxon>
        <taxon>core chlorophytes</taxon>
        <taxon>Trebouxiophyceae</taxon>
        <taxon>Trebouxiales</taxon>
        <taxon>Trebouxiaceae</taxon>
        <taxon>Myrmecia</taxon>
    </lineage>
</organism>
<dbReference type="Proteomes" id="UP001489004">
    <property type="component" value="Unassembled WGS sequence"/>
</dbReference>
<dbReference type="PANTHER" id="PTHR48107">
    <property type="entry name" value="NADPH-DEPENDENT ALDEHYDE REDUCTASE-LIKE PROTEIN, CHLOROPLASTIC-RELATED"/>
    <property type="match status" value="1"/>
</dbReference>
<keyword evidence="2" id="KW-0560">Oxidoreductase</keyword>
<reference evidence="3 4" key="1">
    <citation type="journal article" date="2024" name="Nat. Commun.">
        <title>Phylogenomics reveals the evolutionary origins of lichenization in chlorophyte algae.</title>
        <authorList>
            <person name="Puginier C."/>
            <person name="Libourel C."/>
            <person name="Otte J."/>
            <person name="Skaloud P."/>
            <person name="Haon M."/>
            <person name="Grisel S."/>
            <person name="Petersen M."/>
            <person name="Berrin J.G."/>
            <person name="Delaux P.M."/>
            <person name="Dal Grande F."/>
            <person name="Keller J."/>
        </authorList>
    </citation>
    <scope>NUCLEOTIDE SEQUENCE [LARGE SCALE GENOMIC DNA]</scope>
    <source>
        <strain evidence="3 4">SAG 2043</strain>
    </source>
</reference>
<name>A0AAW1QQ66_9CHLO</name>
<dbReference type="GO" id="GO:0016614">
    <property type="term" value="F:oxidoreductase activity, acting on CH-OH group of donors"/>
    <property type="evidence" value="ECO:0007669"/>
    <property type="project" value="UniProtKB-ARBA"/>
</dbReference>
<evidence type="ECO:0000256" key="2">
    <source>
        <dbReference type="ARBA" id="ARBA00023002"/>
    </source>
</evidence>
<dbReference type="Pfam" id="PF13561">
    <property type="entry name" value="adh_short_C2"/>
    <property type="match status" value="1"/>
</dbReference>
<dbReference type="SUPFAM" id="SSF51735">
    <property type="entry name" value="NAD(P)-binding Rossmann-fold domains"/>
    <property type="match status" value="1"/>
</dbReference>
<proteinExistence type="inferred from homology"/>
<sequence>MDPRPDYDKDSYKGTGKLKDKVAIITGGDSGIGRAVALAYAREEDAICKRIVDETVKKWGRVDILINNAAIQDKAVGEFTDIPRERMERTFKVNIIAMFRLSQLAYPHMTKGGAIINTASVQAYKPSPAILDYASTKGAIVAFTKGLAQALISEGIRVNAVAPGPVWTPLIVESFPEDKVEHFGENYPIGRPAQPWELAPAYVFLASEHDSSYIAGEILAVTVAAGASEATRLAALENDMAVAAPEHPPEGPLIRSADCNLR</sequence>
<dbReference type="InterPro" id="IPR020904">
    <property type="entry name" value="Sc_DH/Rdtase_CS"/>
</dbReference>
<evidence type="ECO:0000313" key="4">
    <source>
        <dbReference type="Proteomes" id="UP001489004"/>
    </source>
</evidence>